<dbReference type="SUPFAM" id="SSF49478">
    <property type="entry name" value="Cna protein B-type domain"/>
    <property type="match status" value="2"/>
</dbReference>
<evidence type="ECO:0000313" key="4">
    <source>
        <dbReference type="Proteomes" id="UP000037784"/>
    </source>
</evidence>
<dbReference type="EMBL" id="BBZA01000179">
    <property type="protein sequence ID" value="GAP63650.1"/>
    <property type="molecule type" value="Genomic_DNA"/>
</dbReference>
<evidence type="ECO:0000256" key="1">
    <source>
        <dbReference type="ARBA" id="ARBA00022729"/>
    </source>
</evidence>
<sequence length="962" mass="107111">MQLADYPRPKNDTGLGIHWSAGPAGAVPLQEVRTRWLPELQAMNIKWVKVLHDGAEDLCELLLAHDIMPIVRLYRFQPNPGRLSADLIDRLKRFIAIGVRYFEVNNEPNLVEEWQPGEWQKAGEHLPILVTEAWIADAETVLELGGLPAYPALTPGGHWDDIDFLHRSLRYLAEKGRADLFEQGGWLPVHNYFLNHPHDYPYDPVNQFGVPVSPEEAAQHRFAIAIEEVNRHRLRGRAPGRTLRGDSNGFLKYRIYRDIFVEYFGFEVPILTTEGGMVMGRAQDPRYPIVDETLHTACNLFGFTHMADAPDYYFCNCPWLIANAEMHHNNPHWEESAWYSPRWPNGQLPIVQAVKERAPWPVRLPRTTPTDTLTLTVHNGEGQVVVLRRPSGDYVSETVIGADERAHFEHVAHGTYTAEVVGTRVQTEPLTVPGDPPPPLTVPPRLSAIEGELVNAPPIADLTLFVQDEGFERVERRMRITTATFAFERLWAGTYRLVLEQNPHVHAGPITLDGRERRRVRLVVPQVEWQLDIENPSGAPTAERRSRIIVHTPGLRGRRVSLEAPWALITVPVGNKPDIDPDAAVIENLPAATYRLHIADIPGDIVFTLDGVSTAHIHVREVLVEPIVEQGHIRGRVVGAPHTPVRVLLLRDNSDVIAETHTDESGAFAFDALPAGRYTVHLPLFDLRSEEITIGGDAPWDAETTLTVPTLPTGRISGRVRNVATHPIPVLLEQAGRVVAETMTDPQGNFLFEELADGEYTIFVPAIEQRSAPIRIDHEQAPEVHDVELTAPPPALSRIRGQVENAPTPSVRLILQRDGVNVAETASDAQGHFVFEELPPGAYRIALPDLNILTKPLTLDGRNEVQIRIPVPPTTTKALDTYVWLLADAARAGDVYTLALPLIQRHGWAFGFDAEAARLARRVVVIGTHAPPSTEGMTIAARAIADDMLTLAERVAALEETL</sequence>
<dbReference type="InterPro" id="IPR013783">
    <property type="entry name" value="Ig-like_fold"/>
</dbReference>
<dbReference type="InterPro" id="IPR051417">
    <property type="entry name" value="SDr/BOS_complex"/>
</dbReference>
<comment type="caution">
    <text evidence="2">The sequence shown here is derived from an EMBL/GenBank/DDBJ whole genome shotgun (WGS) entry which is preliminary data.</text>
</comment>
<evidence type="ECO:0008006" key="6">
    <source>
        <dbReference type="Google" id="ProtNLM"/>
    </source>
</evidence>
<dbReference type="InterPro" id="IPR017853">
    <property type="entry name" value="GH"/>
</dbReference>
<dbReference type="PANTHER" id="PTHR23303">
    <property type="entry name" value="CARBOXYPEPTIDASE REGULATORY REGION-CONTAINING"/>
    <property type="match status" value="1"/>
</dbReference>
<dbReference type="InterPro" id="IPR013784">
    <property type="entry name" value="Carb-bd-like_fold"/>
</dbReference>
<accession>A0A0N0RFN6</accession>
<gene>
    <name evidence="2" type="ORF">ARMA_2073</name>
    <name evidence="3" type="ORF">SE16_10755</name>
</gene>
<keyword evidence="1" id="KW-0732">Signal</keyword>
<dbReference type="OrthoDB" id="137480at2"/>
<dbReference type="SUPFAM" id="SSF49452">
    <property type="entry name" value="Starch-binding domain-like"/>
    <property type="match status" value="1"/>
</dbReference>
<evidence type="ECO:0000313" key="2">
    <source>
        <dbReference type="EMBL" id="GAP63650.1"/>
    </source>
</evidence>
<dbReference type="Proteomes" id="UP000050502">
    <property type="component" value="Unassembled WGS sequence"/>
</dbReference>
<dbReference type="RefSeq" id="WP_054493457.1">
    <property type="nucleotide sequence ID" value="NZ_BBZA01000179.1"/>
</dbReference>
<name>A0A0N0RFN6_9CHLR</name>
<evidence type="ECO:0000313" key="5">
    <source>
        <dbReference type="Proteomes" id="UP000050502"/>
    </source>
</evidence>
<protein>
    <recommendedName>
        <fullName evidence="6">Carboxypeptidase regulatory-like domain-containing protein</fullName>
    </recommendedName>
</protein>
<reference evidence="2 4" key="1">
    <citation type="journal article" date="2015" name="Genome Announc.">
        <title>Draft Genome Sequence of a Heterotrophic Facultative Anaerobic Thermophilic Bacterium, Ardenticatena maritima Strain 110ST.</title>
        <authorList>
            <person name="Kawaichi S."/>
            <person name="Yoshida T."/>
            <person name="Sako Y."/>
            <person name="Nakamura R."/>
        </authorList>
    </citation>
    <scope>NUCLEOTIDE SEQUENCE [LARGE SCALE GENOMIC DNA]</scope>
    <source>
        <strain evidence="2 4">110S</strain>
    </source>
</reference>
<proteinExistence type="predicted"/>
<dbReference type="Proteomes" id="UP000037784">
    <property type="component" value="Unassembled WGS sequence"/>
</dbReference>
<reference evidence="4" key="3">
    <citation type="submission" date="2015-08" db="EMBL/GenBank/DDBJ databases">
        <title>Draft Genome Sequence of a Heterotrophic Facultative Anaerobic Bacterium Ardenticatena maritima Strain 110S.</title>
        <authorList>
            <person name="Kawaichi S."/>
            <person name="Yoshida T."/>
            <person name="Sako Y."/>
            <person name="Nakamura R."/>
        </authorList>
    </citation>
    <scope>NUCLEOTIDE SEQUENCE [LARGE SCALE GENOMIC DNA]</scope>
    <source>
        <strain evidence="4">110S</strain>
    </source>
</reference>
<dbReference type="STRING" id="872965.SE16_10755"/>
<dbReference type="PANTHER" id="PTHR23303:SF14">
    <property type="entry name" value="BOS COMPLEX SUBUNIT NOMO1-RELATED"/>
    <property type="match status" value="1"/>
</dbReference>
<reference evidence="3 5" key="2">
    <citation type="submission" date="2015-07" db="EMBL/GenBank/DDBJ databases">
        <title>Whole genome sequence of Ardenticatena maritima DSM 23922.</title>
        <authorList>
            <person name="Hemp J."/>
            <person name="Ward L.M."/>
            <person name="Pace L.A."/>
            <person name="Fischer W.W."/>
        </authorList>
    </citation>
    <scope>NUCLEOTIDE SEQUENCE [LARGE SCALE GENOMIC DNA]</scope>
    <source>
        <strain evidence="3 5">110S</strain>
    </source>
</reference>
<dbReference type="GO" id="GO:0030246">
    <property type="term" value="F:carbohydrate binding"/>
    <property type="evidence" value="ECO:0007669"/>
    <property type="project" value="InterPro"/>
</dbReference>
<dbReference type="SUPFAM" id="SSF51445">
    <property type="entry name" value="(Trans)glycosidases"/>
    <property type="match status" value="1"/>
</dbReference>
<dbReference type="AlphaFoldDB" id="A0A0N0RFN6"/>
<keyword evidence="4" id="KW-1185">Reference proteome</keyword>
<dbReference type="EMBL" id="LGKN01000005">
    <property type="protein sequence ID" value="KPL87985.1"/>
    <property type="molecule type" value="Genomic_DNA"/>
</dbReference>
<evidence type="ECO:0000313" key="3">
    <source>
        <dbReference type="EMBL" id="KPL87985.1"/>
    </source>
</evidence>
<dbReference type="InParanoid" id="A0A0N0RFN6"/>
<organism evidence="2 4">
    <name type="scientific">Ardenticatena maritima</name>
    <dbReference type="NCBI Taxonomy" id="872965"/>
    <lineage>
        <taxon>Bacteria</taxon>
        <taxon>Bacillati</taxon>
        <taxon>Chloroflexota</taxon>
        <taxon>Ardenticatenia</taxon>
        <taxon>Ardenticatenales</taxon>
        <taxon>Ardenticatenaceae</taxon>
        <taxon>Ardenticatena</taxon>
    </lineage>
</organism>
<dbReference type="Gene3D" id="2.60.40.10">
    <property type="entry name" value="Immunoglobulins"/>
    <property type="match status" value="3"/>
</dbReference>